<evidence type="ECO:0000313" key="2">
    <source>
        <dbReference type="EMBL" id="MBU5484272.1"/>
    </source>
</evidence>
<organism evidence="2 3">
    <name type="scientific">Clostridium mobile</name>
    <dbReference type="NCBI Taxonomy" id="2841512"/>
    <lineage>
        <taxon>Bacteria</taxon>
        <taxon>Bacillati</taxon>
        <taxon>Bacillota</taxon>
        <taxon>Clostridia</taxon>
        <taxon>Eubacteriales</taxon>
        <taxon>Clostridiaceae</taxon>
        <taxon>Clostridium</taxon>
    </lineage>
</organism>
<dbReference type="RefSeq" id="WP_216438758.1">
    <property type="nucleotide sequence ID" value="NZ_JAHLQF010000002.1"/>
</dbReference>
<keyword evidence="1" id="KW-0812">Transmembrane</keyword>
<feature type="transmembrane region" description="Helical" evidence="1">
    <location>
        <begin position="12"/>
        <end position="35"/>
    </location>
</feature>
<dbReference type="Pfam" id="PF00805">
    <property type="entry name" value="Pentapeptide"/>
    <property type="match status" value="2"/>
</dbReference>
<dbReference type="InterPro" id="IPR051082">
    <property type="entry name" value="Pentapeptide-BTB/POZ_domain"/>
</dbReference>
<dbReference type="InterPro" id="IPR001646">
    <property type="entry name" value="5peptide_repeat"/>
</dbReference>
<keyword evidence="1" id="KW-0472">Membrane</keyword>
<keyword evidence="3" id="KW-1185">Reference proteome</keyword>
<gene>
    <name evidence="2" type="ORF">KQI86_08015</name>
</gene>
<dbReference type="PANTHER" id="PTHR14136:SF17">
    <property type="entry name" value="BTB_POZ DOMAIN-CONTAINING PROTEIN KCTD9"/>
    <property type="match status" value="1"/>
</dbReference>
<accession>A0ABS6EGJ3</accession>
<dbReference type="Proteomes" id="UP000726170">
    <property type="component" value="Unassembled WGS sequence"/>
</dbReference>
<evidence type="ECO:0000313" key="3">
    <source>
        <dbReference type="Proteomes" id="UP000726170"/>
    </source>
</evidence>
<evidence type="ECO:0000256" key="1">
    <source>
        <dbReference type="SAM" id="Phobius"/>
    </source>
</evidence>
<name>A0ABS6EGJ3_9CLOT</name>
<proteinExistence type="predicted"/>
<protein>
    <submittedName>
        <fullName evidence="2">Pentapeptide repeat-containing protein</fullName>
    </submittedName>
</protein>
<reference evidence="2 3" key="1">
    <citation type="submission" date="2021-06" db="EMBL/GenBank/DDBJ databases">
        <authorList>
            <person name="Sun Q."/>
            <person name="Li D."/>
        </authorList>
    </citation>
    <scope>NUCLEOTIDE SEQUENCE [LARGE SCALE GENOMIC DNA]</scope>
    <source>
        <strain evidence="2 3">MSJ-11</strain>
    </source>
</reference>
<keyword evidence="1" id="KW-1133">Transmembrane helix</keyword>
<sequence length="279" mass="32378">MEKESKDKKINDIRIMILGLIFYLIITVIVTLIFDKVPILFNISLYGKDSFWEDLIVSMHSSLIDFLFLGIIIYHFTNKLEEKRKVQSYHDNIDDVRFWFEKEATSKLIANIKRLNEKGYNRINLTRCFLKGAYLKDVNLIDSPVMGANFEETNLRNSILDGSDFKGVSFKRAKCEGARIINGRLRNIKCYESDFQGVDFTGCDFMNSELVNSNFKNAFFKNANLKGVKYDNSNFERANFLGAKNIDIESILKCKTLKYAKLDRTVELEIESIKPDLFK</sequence>
<comment type="caution">
    <text evidence="2">The sequence shown here is derived from an EMBL/GenBank/DDBJ whole genome shotgun (WGS) entry which is preliminary data.</text>
</comment>
<dbReference type="EMBL" id="JAHLQF010000002">
    <property type="protein sequence ID" value="MBU5484272.1"/>
    <property type="molecule type" value="Genomic_DNA"/>
</dbReference>
<dbReference type="PANTHER" id="PTHR14136">
    <property type="entry name" value="BTB_POZ DOMAIN-CONTAINING PROTEIN KCTD9"/>
    <property type="match status" value="1"/>
</dbReference>
<feature type="transmembrane region" description="Helical" evidence="1">
    <location>
        <begin position="55"/>
        <end position="76"/>
    </location>
</feature>